<dbReference type="RefSeq" id="WP_219672380.1">
    <property type="nucleotide sequence ID" value="NZ_WTFF01000667.1"/>
</dbReference>
<dbReference type="EMBL" id="WTFF01000667">
    <property type="protein sequence ID" value="MBW5487147.1"/>
    <property type="molecule type" value="Genomic_DNA"/>
</dbReference>
<proteinExistence type="predicted"/>
<organism evidence="2 3">
    <name type="scientific">Streptomyces bambusae</name>
    <dbReference type="NCBI Taxonomy" id="1550616"/>
    <lineage>
        <taxon>Bacteria</taxon>
        <taxon>Bacillati</taxon>
        <taxon>Actinomycetota</taxon>
        <taxon>Actinomycetes</taxon>
        <taxon>Kitasatosporales</taxon>
        <taxon>Streptomycetaceae</taxon>
        <taxon>Streptomyces</taxon>
    </lineage>
</organism>
<evidence type="ECO:0000313" key="2">
    <source>
        <dbReference type="EMBL" id="MBW5487147.1"/>
    </source>
</evidence>
<evidence type="ECO:0000256" key="1">
    <source>
        <dbReference type="SAM" id="MobiDB-lite"/>
    </source>
</evidence>
<sequence>MVTDVPRSGIPRARSGAGPLRLLVLVVLLFAFFYTHAASPEGSAGHLDAGAGVPAAAVFHGHQAGDGFAGHHGEDSGDAAHPAQTCVTGLPQQGPDAAAEPAPCPAAADLPSAPAGTAALLARAAMFAAPPGASGAVLRI</sequence>
<keyword evidence="3" id="KW-1185">Reference proteome</keyword>
<feature type="region of interest" description="Disordered" evidence="1">
    <location>
        <begin position="64"/>
        <end position="105"/>
    </location>
</feature>
<dbReference type="Proteomes" id="UP000812013">
    <property type="component" value="Unassembled WGS sequence"/>
</dbReference>
<evidence type="ECO:0008006" key="4">
    <source>
        <dbReference type="Google" id="ProtNLM"/>
    </source>
</evidence>
<accession>A0ABS6ZHA9</accession>
<name>A0ABS6ZHA9_9ACTN</name>
<comment type="caution">
    <text evidence="2">The sequence shown here is derived from an EMBL/GenBank/DDBJ whole genome shotgun (WGS) entry which is preliminary data.</text>
</comment>
<evidence type="ECO:0000313" key="3">
    <source>
        <dbReference type="Proteomes" id="UP000812013"/>
    </source>
</evidence>
<gene>
    <name evidence="2" type="ORF">GPJ59_36405</name>
</gene>
<feature type="compositionally biased region" description="Low complexity" evidence="1">
    <location>
        <begin position="95"/>
        <end position="105"/>
    </location>
</feature>
<reference evidence="2 3" key="1">
    <citation type="submission" date="2019-12" db="EMBL/GenBank/DDBJ databases">
        <title>Genome sequence of Streptomyces bambusae.</title>
        <authorList>
            <person name="Bansal K."/>
            <person name="Choksket S."/>
            <person name="Korpole S."/>
            <person name="Patil P.B."/>
        </authorList>
    </citation>
    <scope>NUCLEOTIDE SEQUENCE [LARGE SCALE GENOMIC DNA]</scope>
    <source>
        <strain evidence="2 3">SK60</strain>
    </source>
</reference>
<protein>
    <recommendedName>
        <fullName evidence="4">Secreted protein</fullName>
    </recommendedName>
</protein>